<dbReference type="InterPro" id="IPR036901">
    <property type="entry name" value="Asp/Orn_carbamoylTrfase_sf"/>
</dbReference>
<comment type="catalytic activity">
    <reaction evidence="9 10">
        <text>carbamoyl phosphate + L-ornithine = L-citrulline + phosphate + H(+)</text>
        <dbReference type="Rhea" id="RHEA:19513"/>
        <dbReference type="ChEBI" id="CHEBI:15378"/>
        <dbReference type="ChEBI" id="CHEBI:43474"/>
        <dbReference type="ChEBI" id="CHEBI:46911"/>
        <dbReference type="ChEBI" id="CHEBI:57743"/>
        <dbReference type="ChEBI" id="CHEBI:58228"/>
        <dbReference type="EC" id="2.1.3.3"/>
    </reaction>
</comment>
<dbReference type="InterPro" id="IPR006130">
    <property type="entry name" value="Asp/Orn_carbamoylTrfase"/>
</dbReference>
<dbReference type="Gene3D" id="3.40.50.1370">
    <property type="entry name" value="Aspartate/ornithine carbamoyltransferase"/>
    <property type="match status" value="2"/>
</dbReference>
<evidence type="ECO:0000256" key="10">
    <source>
        <dbReference type="HAMAP-Rule" id="MF_01109"/>
    </source>
</evidence>
<sequence>MTNSTVVSGLQAGLKGRDFIDFTDYTPDELQYLIKLAEEIKHKQKSGEVYHPLAGKTLGMFFTKASTRTRVSFEVGMFQLGGHALFLSGNDTQIGRGEPIPDTAQVMSRYVDGIMIRTFSHENVRELAEYATVPVVNALTDLHHPCQVMADILTLKEHKGRLEGLTVAYVGDGNNMANSWIQAAPKFGLHMRVATPPGYECDAAVVEEAKQLAQQFGTELMLTNDPVAAVKNADLIYTDVWASMGQEAEQAERVRKFADFQVNEALAQHAKSDFLFMHCLPAHRGEEVSAGVIDGPHSVIFDEAENRLHVQKAILVATMA</sequence>
<comment type="pathway">
    <text evidence="3">Amino-acid biosynthesis; L-arginine biosynthesis; L-arginine from L-ornithine and carbamoyl phosphate: step 1/3.</text>
</comment>
<feature type="binding site" evidence="10">
    <location>
        <position position="307"/>
    </location>
    <ligand>
        <name>carbamoyl phosphate</name>
        <dbReference type="ChEBI" id="CHEBI:58228"/>
    </ligand>
</feature>
<keyword evidence="8 10" id="KW-0808">Transferase</keyword>
<proteinExistence type="inferred from homology"/>
<dbReference type="EMBL" id="AP023366">
    <property type="protein sequence ID" value="BCJ87908.1"/>
    <property type="molecule type" value="Genomic_DNA"/>
</dbReference>
<evidence type="ECO:0000256" key="3">
    <source>
        <dbReference type="ARBA" id="ARBA00004975"/>
    </source>
</evidence>
<evidence type="ECO:0000256" key="5">
    <source>
        <dbReference type="ARBA" id="ARBA00013007"/>
    </source>
</evidence>
<dbReference type="GO" id="GO:0042450">
    <property type="term" value="P:L-arginine biosynthetic process via ornithine"/>
    <property type="evidence" value="ECO:0007669"/>
    <property type="project" value="UniProtKB-UniRule"/>
</dbReference>
<dbReference type="NCBIfam" id="TIGR00658">
    <property type="entry name" value="orni_carb_tr"/>
    <property type="match status" value="1"/>
</dbReference>
<feature type="binding site" evidence="10">
    <location>
        <begin position="144"/>
        <end position="147"/>
    </location>
    <ligand>
        <name>carbamoyl phosphate</name>
        <dbReference type="ChEBI" id="CHEBI:58228"/>
    </ligand>
</feature>
<dbReference type="PANTHER" id="PTHR45753:SF3">
    <property type="entry name" value="ORNITHINE TRANSCARBAMYLASE, MITOCHONDRIAL"/>
    <property type="match status" value="1"/>
</dbReference>
<dbReference type="KEGG" id="eff:skT53_28930"/>
<name>A0A7I8DCL3_9BACL</name>
<dbReference type="HAMAP" id="MF_01109">
    <property type="entry name" value="OTCase"/>
    <property type="match status" value="1"/>
</dbReference>
<protein>
    <recommendedName>
        <fullName evidence="6 10">Ornithine carbamoyltransferase</fullName>
        <shortName evidence="10">OTCase</shortName>
        <ecNumber evidence="5 10">2.1.3.3</ecNumber>
    </recommendedName>
</protein>
<accession>A0A7I8DCL3</accession>
<evidence type="ECO:0000259" key="11">
    <source>
        <dbReference type="Pfam" id="PF00185"/>
    </source>
</evidence>
<feature type="binding site" evidence="10">
    <location>
        <begin position="243"/>
        <end position="244"/>
    </location>
    <ligand>
        <name>L-ornithine</name>
        <dbReference type="ChEBI" id="CHEBI:46911"/>
    </ligand>
</feature>
<dbReference type="InterPro" id="IPR002292">
    <property type="entry name" value="Orn/put_carbamltrans"/>
</dbReference>
<evidence type="ECO:0000256" key="9">
    <source>
        <dbReference type="ARBA" id="ARBA00048772"/>
    </source>
</evidence>
<feature type="binding site" evidence="10">
    <location>
        <position position="175"/>
    </location>
    <ligand>
        <name>L-ornithine</name>
        <dbReference type="ChEBI" id="CHEBI:46911"/>
    </ligand>
</feature>
<dbReference type="Pfam" id="PF00185">
    <property type="entry name" value="OTCace"/>
    <property type="match status" value="1"/>
</dbReference>
<evidence type="ECO:0000256" key="4">
    <source>
        <dbReference type="ARBA" id="ARBA00007805"/>
    </source>
</evidence>
<organism evidence="13 14">
    <name type="scientific">Effusibacillus dendaii</name>
    <dbReference type="NCBI Taxonomy" id="2743772"/>
    <lineage>
        <taxon>Bacteria</taxon>
        <taxon>Bacillati</taxon>
        <taxon>Bacillota</taxon>
        <taxon>Bacilli</taxon>
        <taxon>Bacillales</taxon>
        <taxon>Alicyclobacillaceae</taxon>
        <taxon>Effusibacillus</taxon>
    </lineage>
</organism>
<reference evidence="13 14" key="1">
    <citation type="submission" date="2020-08" db="EMBL/GenBank/DDBJ databases">
        <title>Complete Genome Sequence of Effusibacillus dendaii Strain skT53, Isolated from Farmland soil.</title>
        <authorList>
            <person name="Konishi T."/>
            <person name="Kawasaki H."/>
        </authorList>
    </citation>
    <scope>NUCLEOTIDE SEQUENCE [LARGE SCALE GENOMIC DNA]</scope>
    <source>
        <strain evidence="14">skT53</strain>
    </source>
</reference>
<dbReference type="EC" id="2.1.3.3" evidence="5 10"/>
<dbReference type="NCBIfam" id="NF001986">
    <property type="entry name" value="PRK00779.1"/>
    <property type="match status" value="1"/>
</dbReference>
<dbReference type="PRINTS" id="PR00102">
    <property type="entry name" value="OTCASE"/>
</dbReference>
<dbReference type="GO" id="GO:0004585">
    <property type="term" value="F:ornithine carbamoyltransferase activity"/>
    <property type="evidence" value="ECO:0007669"/>
    <property type="project" value="UniProtKB-UniRule"/>
</dbReference>
<evidence type="ECO:0000259" key="12">
    <source>
        <dbReference type="Pfam" id="PF02729"/>
    </source>
</evidence>
<feature type="binding site" evidence="10">
    <location>
        <begin position="279"/>
        <end position="280"/>
    </location>
    <ligand>
        <name>carbamoyl phosphate</name>
        <dbReference type="ChEBI" id="CHEBI:58228"/>
    </ligand>
</feature>
<dbReference type="GO" id="GO:0016597">
    <property type="term" value="F:amino acid binding"/>
    <property type="evidence" value="ECO:0007669"/>
    <property type="project" value="InterPro"/>
</dbReference>
<dbReference type="InterPro" id="IPR024904">
    <property type="entry name" value="OTCase_ArgI"/>
</dbReference>
<evidence type="ECO:0000256" key="2">
    <source>
        <dbReference type="ARBA" id="ARBA00004496"/>
    </source>
</evidence>
<evidence type="ECO:0000313" key="13">
    <source>
        <dbReference type="EMBL" id="BCJ87908.1"/>
    </source>
</evidence>
<dbReference type="SUPFAM" id="SSF53671">
    <property type="entry name" value="Aspartate/ornithine carbamoyltransferase"/>
    <property type="match status" value="1"/>
</dbReference>
<dbReference type="GO" id="GO:0019240">
    <property type="term" value="P:citrulline biosynthetic process"/>
    <property type="evidence" value="ECO:0007669"/>
    <property type="project" value="TreeGrafter"/>
</dbReference>
<dbReference type="AlphaFoldDB" id="A0A7I8DCL3"/>
<feature type="domain" description="Aspartate/ornithine carbamoyltransferase Asp/Orn-binding" evidence="11">
    <location>
        <begin position="163"/>
        <end position="317"/>
    </location>
</feature>
<evidence type="ECO:0000313" key="14">
    <source>
        <dbReference type="Proteomes" id="UP000593802"/>
    </source>
</evidence>
<evidence type="ECO:0000256" key="8">
    <source>
        <dbReference type="ARBA" id="ARBA00022679"/>
    </source>
</evidence>
<comment type="function">
    <text evidence="1">Reversibly catalyzes the transfer of the carbamoyl group from carbamoyl phosphate (CP) to the N(epsilon) atom of ornithine (ORN) to produce L-citrulline.</text>
</comment>
<evidence type="ECO:0000256" key="6">
    <source>
        <dbReference type="ARBA" id="ARBA00016634"/>
    </source>
</evidence>
<feature type="binding site" evidence="10">
    <location>
        <position position="239"/>
    </location>
    <ligand>
        <name>L-ornithine</name>
        <dbReference type="ChEBI" id="CHEBI:46911"/>
    </ligand>
</feature>
<comment type="subcellular location">
    <subcellularLocation>
        <location evidence="2 10">Cytoplasm</location>
    </subcellularLocation>
</comment>
<dbReference type="Pfam" id="PF02729">
    <property type="entry name" value="OTCace_N"/>
    <property type="match status" value="1"/>
</dbReference>
<dbReference type="PROSITE" id="PS00097">
    <property type="entry name" value="CARBAMOYLTRANSFERASE"/>
    <property type="match status" value="1"/>
</dbReference>
<dbReference type="GO" id="GO:0005737">
    <property type="term" value="C:cytoplasm"/>
    <property type="evidence" value="ECO:0007669"/>
    <property type="project" value="UniProtKB-SubCell"/>
</dbReference>
<dbReference type="Proteomes" id="UP000593802">
    <property type="component" value="Chromosome"/>
</dbReference>
<keyword evidence="14" id="KW-1185">Reference proteome</keyword>
<dbReference type="InterPro" id="IPR006132">
    <property type="entry name" value="Asp/Orn_carbamoyltranf_P-bd"/>
</dbReference>
<dbReference type="InterPro" id="IPR006131">
    <property type="entry name" value="Asp_carbamoyltransf_Asp/Orn-bd"/>
</dbReference>
<feature type="domain" description="Aspartate/ornithine carbamoyltransferase carbamoyl-P binding" evidence="12">
    <location>
        <begin position="17"/>
        <end position="157"/>
    </location>
</feature>
<dbReference type="PANTHER" id="PTHR45753">
    <property type="entry name" value="ORNITHINE CARBAMOYLTRANSFERASE, MITOCHONDRIAL"/>
    <property type="match status" value="1"/>
</dbReference>
<comment type="similarity">
    <text evidence="4 10">Belongs to the aspartate/ornithine carbamoyltransferase superfamily. OTCase family.</text>
</comment>
<dbReference type="PRINTS" id="PR00100">
    <property type="entry name" value="AOTCASE"/>
</dbReference>
<feature type="binding site" evidence="10">
    <location>
        <position position="117"/>
    </location>
    <ligand>
        <name>carbamoyl phosphate</name>
        <dbReference type="ChEBI" id="CHEBI:58228"/>
    </ligand>
</feature>
<gene>
    <name evidence="13" type="primary">argF</name>
    <name evidence="13" type="ORF">skT53_28930</name>
</gene>
<evidence type="ECO:0000256" key="1">
    <source>
        <dbReference type="ARBA" id="ARBA00003822"/>
    </source>
</evidence>
<feature type="binding site" evidence="10">
    <location>
        <begin position="66"/>
        <end position="69"/>
    </location>
    <ligand>
        <name>carbamoyl phosphate</name>
        <dbReference type="ChEBI" id="CHEBI:58228"/>
    </ligand>
</feature>
<evidence type="ECO:0000256" key="7">
    <source>
        <dbReference type="ARBA" id="ARBA00022490"/>
    </source>
</evidence>
<keyword evidence="7 10" id="KW-0963">Cytoplasm</keyword>
<dbReference type="RefSeq" id="WP_200758400.1">
    <property type="nucleotide sequence ID" value="NZ_AP023366.1"/>
</dbReference>
<feature type="binding site" evidence="10">
    <location>
        <position position="93"/>
    </location>
    <ligand>
        <name>carbamoyl phosphate</name>
        <dbReference type="ChEBI" id="CHEBI:58228"/>
    </ligand>
</feature>
<dbReference type="FunFam" id="3.40.50.1370:FF:000008">
    <property type="entry name" value="Ornithine carbamoyltransferase"/>
    <property type="match status" value="1"/>
</dbReference>
<dbReference type="FunFam" id="3.40.50.1370:FF:000016">
    <property type="entry name" value="Ornithine carbamoyltransferase"/>
    <property type="match status" value="1"/>
</dbReference>